<keyword evidence="2" id="KW-0233">DNA recombination</keyword>
<evidence type="ECO:0000313" key="4">
    <source>
        <dbReference type="EMBL" id="OGK41518.1"/>
    </source>
</evidence>
<dbReference type="PANTHER" id="PTHR30461">
    <property type="entry name" value="DNA-INVERTASE FROM LAMBDOID PROPHAGE"/>
    <property type="match status" value="1"/>
</dbReference>
<dbReference type="InterPro" id="IPR036162">
    <property type="entry name" value="Resolvase-like_N_sf"/>
</dbReference>
<reference evidence="4 5" key="1">
    <citation type="journal article" date="2016" name="Nat. Commun.">
        <title>Thousands of microbial genomes shed light on interconnected biogeochemical processes in an aquifer system.</title>
        <authorList>
            <person name="Anantharaman K."/>
            <person name="Brown C.T."/>
            <person name="Hug L.A."/>
            <person name="Sharon I."/>
            <person name="Castelle C.J."/>
            <person name="Probst A.J."/>
            <person name="Thomas B.C."/>
            <person name="Singh A."/>
            <person name="Wilkins M.J."/>
            <person name="Karaoz U."/>
            <person name="Brodie E.L."/>
            <person name="Williams K.H."/>
            <person name="Hubbard S.S."/>
            <person name="Banfield J.F."/>
        </authorList>
    </citation>
    <scope>NUCLEOTIDE SEQUENCE [LARGE SCALE GENOMIC DNA]</scope>
</reference>
<evidence type="ECO:0000256" key="2">
    <source>
        <dbReference type="ARBA" id="ARBA00023172"/>
    </source>
</evidence>
<dbReference type="STRING" id="1802056.A2954_00760"/>
<dbReference type="Gene3D" id="3.40.50.1390">
    <property type="entry name" value="Resolvase, N-terminal catalytic domain"/>
    <property type="match status" value="1"/>
</dbReference>
<dbReference type="Proteomes" id="UP000177698">
    <property type="component" value="Unassembled WGS sequence"/>
</dbReference>
<dbReference type="InterPro" id="IPR006119">
    <property type="entry name" value="Resolv_N"/>
</dbReference>
<evidence type="ECO:0000313" key="5">
    <source>
        <dbReference type="Proteomes" id="UP000177698"/>
    </source>
</evidence>
<dbReference type="GO" id="GO:0003677">
    <property type="term" value="F:DNA binding"/>
    <property type="evidence" value="ECO:0007669"/>
    <property type="project" value="UniProtKB-KW"/>
</dbReference>
<dbReference type="SUPFAM" id="SSF53041">
    <property type="entry name" value="Resolvase-like"/>
    <property type="match status" value="1"/>
</dbReference>
<protein>
    <recommendedName>
        <fullName evidence="3">Resolvase/invertase-type recombinase catalytic domain-containing protein</fullName>
    </recommendedName>
</protein>
<comment type="caution">
    <text evidence="4">The sequence shown here is derived from an EMBL/GenBank/DDBJ whole genome shotgun (WGS) entry which is preliminary data.</text>
</comment>
<gene>
    <name evidence="4" type="ORF">A2954_00760</name>
</gene>
<dbReference type="InterPro" id="IPR050639">
    <property type="entry name" value="SSR_resolvase"/>
</dbReference>
<evidence type="ECO:0000256" key="1">
    <source>
        <dbReference type="ARBA" id="ARBA00023125"/>
    </source>
</evidence>
<sequence>MKKTCYIYARTANALQKEAKRGASSSINKQINDCSKYAKKKNFKILGIFKDIGKGGHSLRRKELINLFALSRVKPATAVIISDTSRISRNFTNTVNILSRLSRHGIKLISLKEGVLSMDAYLINVLNPKILDTERGRSN</sequence>
<evidence type="ECO:0000259" key="3">
    <source>
        <dbReference type="SMART" id="SM00857"/>
    </source>
</evidence>
<dbReference type="AlphaFoldDB" id="A0A1F7IDT5"/>
<dbReference type="EMBL" id="MGAG01000011">
    <property type="protein sequence ID" value="OGK41518.1"/>
    <property type="molecule type" value="Genomic_DNA"/>
</dbReference>
<keyword evidence="1" id="KW-0238">DNA-binding</keyword>
<dbReference type="GO" id="GO:0000150">
    <property type="term" value="F:DNA strand exchange activity"/>
    <property type="evidence" value="ECO:0007669"/>
    <property type="project" value="InterPro"/>
</dbReference>
<proteinExistence type="predicted"/>
<organism evidence="4 5">
    <name type="scientific">Candidatus Roizmanbacteria bacterium RIFCSPLOWO2_01_FULL_37_12</name>
    <dbReference type="NCBI Taxonomy" id="1802056"/>
    <lineage>
        <taxon>Bacteria</taxon>
        <taxon>Candidatus Roizmaniibacteriota</taxon>
    </lineage>
</organism>
<accession>A0A1F7IDT5</accession>
<name>A0A1F7IDT5_9BACT</name>
<dbReference type="CDD" id="cd00338">
    <property type="entry name" value="Ser_Recombinase"/>
    <property type="match status" value="1"/>
</dbReference>
<dbReference type="Pfam" id="PF00239">
    <property type="entry name" value="Resolvase"/>
    <property type="match status" value="1"/>
</dbReference>
<dbReference type="SMART" id="SM00857">
    <property type="entry name" value="Resolvase"/>
    <property type="match status" value="1"/>
</dbReference>
<dbReference type="PANTHER" id="PTHR30461:SF2">
    <property type="entry name" value="SERINE RECOMBINASE PINE-RELATED"/>
    <property type="match status" value="1"/>
</dbReference>
<feature type="domain" description="Resolvase/invertase-type recombinase catalytic" evidence="3">
    <location>
        <begin position="5"/>
        <end position="138"/>
    </location>
</feature>